<evidence type="ECO:0000256" key="1">
    <source>
        <dbReference type="SAM" id="SignalP"/>
    </source>
</evidence>
<keyword evidence="1" id="KW-0732">Signal</keyword>
<sequence>MKRWQQFILIAVVGFASAEVPKPECQPEKFSDIPSNVFGSDKNSIYGHFCDSWVAGNELKMTVDAAGNDRKPKAGLTRRTPPPNPNTWSHYNFDLSFEPTDNGKKCAFNCKDAFTAMTQACSNTGTIGTLMAKTGKVDVGCGVFDFNIVGPTVPLAQQDRHCYSTNEFGSHGDIHPGTVSFYSGFACAGTAVTPIKRGDPATNIHFERFGLVRGGGVPYQYNIYWKDGCVLDYVPGYDAVFPANPLDVKDPGHTACQQLLVDNFQNCNNGGVGGSVQVGCLVYEFKAQKS</sequence>
<dbReference type="InParanoid" id="A0A1J7IF43"/>
<accession>A0A1J7IF43</accession>
<name>A0A1J7IF43_9PEZI</name>
<proteinExistence type="predicted"/>
<feature type="chain" id="PRO_5009644907" evidence="1">
    <location>
        <begin position="19"/>
        <end position="290"/>
    </location>
</feature>
<keyword evidence="3" id="KW-1185">Reference proteome</keyword>
<feature type="signal peptide" evidence="1">
    <location>
        <begin position="1"/>
        <end position="18"/>
    </location>
</feature>
<dbReference type="STRING" id="1408157.A0A1J7IF43"/>
<protein>
    <submittedName>
        <fullName evidence="2">Uncharacterized protein</fullName>
    </submittedName>
</protein>
<gene>
    <name evidence="2" type="ORF">CONLIGDRAFT_683316</name>
</gene>
<evidence type="ECO:0000313" key="3">
    <source>
        <dbReference type="Proteomes" id="UP000182658"/>
    </source>
</evidence>
<dbReference type="Proteomes" id="UP000182658">
    <property type="component" value="Unassembled WGS sequence"/>
</dbReference>
<reference evidence="2 3" key="1">
    <citation type="submission" date="2016-10" db="EMBL/GenBank/DDBJ databases">
        <title>Draft genome sequence of Coniochaeta ligniaria NRRL30616, a lignocellulolytic fungus for bioabatement of inhibitors in plant biomass hydrolysates.</title>
        <authorList>
            <consortium name="DOE Joint Genome Institute"/>
            <person name="Jimenez D.J."/>
            <person name="Hector R.E."/>
            <person name="Riley R."/>
            <person name="Sun H."/>
            <person name="Grigoriev I.V."/>
            <person name="Van Elsas J.D."/>
            <person name="Nichols N.N."/>
        </authorList>
    </citation>
    <scope>NUCLEOTIDE SEQUENCE [LARGE SCALE GENOMIC DNA]</scope>
    <source>
        <strain evidence="2 3">NRRL 30616</strain>
    </source>
</reference>
<dbReference type="AlphaFoldDB" id="A0A1J7IF43"/>
<organism evidence="2 3">
    <name type="scientific">Coniochaeta ligniaria NRRL 30616</name>
    <dbReference type="NCBI Taxonomy" id="1408157"/>
    <lineage>
        <taxon>Eukaryota</taxon>
        <taxon>Fungi</taxon>
        <taxon>Dikarya</taxon>
        <taxon>Ascomycota</taxon>
        <taxon>Pezizomycotina</taxon>
        <taxon>Sordariomycetes</taxon>
        <taxon>Sordariomycetidae</taxon>
        <taxon>Coniochaetales</taxon>
        <taxon>Coniochaetaceae</taxon>
        <taxon>Coniochaeta</taxon>
    </lineage>
</organism>
<dbReference type="EMBL" id="KV875100">
    <property type="protein sequence ID" value="OIW26327.1"/>
    <property type="molecule type" value="Genomic_DNA"/>
</dbReference>
<evidence type="ECO:0000313" key="2">
    <source>
        <dbReference type="EMBL" id="OIW26327.1"/>
    </source>
</evidence>
<dbReference type="OrthoDB" id="1896086at2759"/>